<feature type="transmembrane region" description="Helical" evidence="3">
    <location>
        <begin position="205"/>
        <end position="222"/>
    </location>
</feature>
<evidence type="ECO:0000256" key="2">
    <source>
        <dbReference type="ARBA" id="ARBA00022803"/>
    </source>
</evidence>
<protein>
    <recommendedName>
        <fullName evidence="6">Tetratricopeptide repeat protein</fullName>
    </recommendedName>
</protein>
<evidence type="ECO:0000313" key="5">
    <source>
        <dbReference type="Proteomes" id="UP000295765"/>
    </source>
</evidence>
<accession>A0A4R2L7S4</accession>
<evidence type="ECO:0000256" key="1">
    <source>
        <dbReference type="ARBA" id="ARBA00022737"/>
    </source>
</evidence>
<dbReference type="GO" id="GO:0030968">
    <property type="term" value="P:endoplasmic reticulum unfolded protein response"/>
    <property type="evidence" value="ECO:0007669"/>
    <property type="project" value="TreeGrafter"/>
</dbReference>
<keyword evidence="2" id="KW-0802">TPR repeat</keyword>
<keyword evidence="5" id="KW-1185">Reference proteome</keyword>
<evidence type="ECO:0008006" key="6">
    <source>
        <dbReference type="Google" id="ProtNLM"/>
    </source>
</evidence>
<feature type="transmembrane region" description="Helical" evidence="3">
    <location>
        <begin position="125"/>
        <end position="141"/>
    </location>
</feature>
<gene>
    <name evidence="4" type="ORF">EV699_116105</name>
</gene>
<dbReference type="GO" id="GO:0035269">
    <property type="term" value="P:protein O-linked glycosylation via mannose"/>
    <property type="evidence" value="ECO:0007669"/>
    <property type="project" value="TreeGrafter"/>
</dbReference>
<keyword evidence="1" id="KW-0677">Repeat</keyword>
<feature type="transmembrane region" description="Helical" evidence="3">
    <location>
        <begin position="335"/>
        <end position="354"/>
    </location>
</feature>
<feature type="transmembrane region" description="Helical" evidence="3">
    <location>
        <begin position="310"/>
        <end position="328"/>
    </location>
</feature>
<name>A0A4R2L7S4_9GAMM</name>
<dbReference type="GO" id="GO:0000030">
    <property type="term" value="F:mannosyltransferase activity"/>
    <property type="evidence" value="ECO:0007669"/>
    <property type="project" value="TreeGrafter"/>
</dbReference>
<feature type="transmembrane region" description="Helical" evidence="3">
    <location>
        <begin position="183"/>
        <end position="199"/>
    </location>
</feature>
<feature type="transmembrane region" description="Helical" evidence="3">
    <location>
        <begin position="234"/>
        <end position="252"/>
    </location>
</feature>
<dbReference type="PANTHER" id="PTHR44227">
    <property type="match status" value="1"/>
</dbReference>
<evidence type="ECO:0000256" key="3">
    <source>
        <dbReference type="SAM" id="Phobius"/>
    </source>
</evidence>
<dbReference type="Proteomes" id="UP000295765">
    <property type="component" value="Unassembled WGS sequence"/>
</dbReference>
<dbReference type="EMBL" id="SLWY01000016">
    <property type="protein sequence ID" value="TCO80199.1"/>
    <property type="molecule type" value="Genomic_DNA"/>
</dbReference>
<proteinExistence type="predicted"/>
<keyword evidence="3" id="KW-0812">Transmembrane</keyword>
<evidence type="ECO:0000313" key="4">
    <source>
        <dbReference type="EMBL" id="TCO80199.1"/>
    </source>
</evidence>
<feature type="transmembrane region" description="Helical" evidence="3">
    <location>
        <begin position="366"/>
        <end position="383"/>
    </location>
</feature>
<feature type="transmembrane region" description="Helical" evidence="3">
    <location>
        <begin position="390"/>
        <end position="407"/>
    </location>
</feature>
<feature type="transmembrane region" description="Helical" evidence="3">
    <location>
        <begin position="153"/>
        <end position="171"/>
    </location>
</feature>
<comment type="caution">
    <text evidence="4">The sequence shown here is derived from an EMBL/GenBank/DDBJ whole genome shotgun (WGS) entry which is preliminary data.</text>
</comment>
<organism evidence="4 5">
    <name type="scientific">Plasticicumulans lactativorans</name>
    <dbReference type="NCBI Taxonomy" id="1133106"/>
    <lineage>
        <taxon>Bacteria</taxon>
        <taxon>Pseudomonadati</taxon>
        <taxon>Pseudomonadota</taxon>
        <taxon>Gammaproteobacteria</taxon>
        <taxon>Candidatus Competibacteraceae</taxon>
        <taxon>Plasticicumulans</taxon>
    </lineage>
</organism>
<keyword evidence="3" id="KW-0472">Membrane</keyword>
<reference evidence="4 5" key="1">
    <citation type="submission" date="2019-03" db="EMBL/GenBank/DDBJ databases">
        <title>Genomic Encyclopedia of Type Strains, Phase IV (KMG-IV): sequencing the most valuable type-strain genomes for metagenomic binning, comparative biology and taxonomic classification.</title>
        <authorList>
            <person name="Goeker M."/>
        </authorList>
    </citation>
    <scope>NUCLEOTIDE SEQUENCE [LARGE SCALE GENOMIC DNA]</scope>
    <source>
        <strain evidence="4 5">DSM 25287</strain>
    </source>
</reference>
<dbReference type="InterPro" id="IPR052346">
    <property type="entry name" value="O-mannosyl-transferase_TMTC"/>
</dbReference>
<dbReference type="AlphaFoldDB" id="A0A4R2L7S4"/>
<dbReference type="PANTHER" id="PTHR44227:SF3">
    <property type="entry name" value="PROTEIN O-MANNOSYL-TRANSFERASE TMTC4"/>
    <property type="match status" value="1"/>
</dbReference>
<keyword evidence="3" id="KW-1133">Transmembrane helix</keyword>
<sequence length="640" mass="70803">MRAYRHPDLCLAALLGLVLATTCFVYWPGLGGPFILDDDPNLKLAIIDSLDWNELRKAVFGNYSGQLGRPVAALSFALNIFFSGYDPWPLKYVNLMLHALTGVLICWFTIRLLRQEPLRPQNSSPELIAVLVTALWLLHPLNASTVLYAVQRMALLSALFVVAAMLCYVLAREHLIRGERFKSLCCLLLCAGFGVLGLLSKENGALLPLYILLVEYTAFRPAHEDRTSRNLVNTLLLLCCVLPVVAAIGYLITHPEYVMSGYRSRDFTLTERLLTQPRVLLHYLHLIVLPRLADMGLFQDGFPISRHLDVATALAVLFWLALIAIAVGAHRKHPVITLGIGWFCIAHLLESTVFGLEMVFEHRNYAASYGPLLCLVYYGWQVLTRLRSRLLSAAPWLLYACLLAWLTNARADIFGSYDLFVTYSVATHPASPRAQIAAANLLIQNRGDPEQIRAHIETAMKLIPGDAGPPLHLLITYCATAAPPPALVENVLSALSQGRLTAYATDTLRRLVDTKIERHNDCPAVSPELLLRLTDAAVSNVRQTSPFHVHYLDGQALALNSRYAAAAVQFRMAYDLGASMPVVHRVVPLLYRMQVLLATEDTDAAKAQLDEIIALNRAHSLGLEPDIGAVDKLLRASGSE</sequence>
<feature type="transmembrane region" description="Helical" evidence="3">
    <location>
        <begin position="92"/>
        <end position="113"/>
    </location>
</feature>